<keyword evidence="3" id="KW-0597">Phosphoprotein</keyword>
<accession>A0A523RQN0</accession>
<dbReference type="Pfam" id="PF02518">
    <property type="entry name" value="HATPase_c"/>
    <property type="match status" value="1"/>
</dbReference>
<gene>
    <name evidence="12" type="ORF">E3J84_06675</name>
</gene>
<dbReference type="Proteomes" id="UP000316360">
    <property type="component" value="Unassembled WGS sequence"/>
</dbReference>
<dbReference type="SMART" id="SM00388">
    <property type="entry name" value="HisKA"/>
    <property type="match status" value="1"/>
</dbReference>
<evidence type="ECO:0000313" key="13">
    <source>
        <dbReference type="Proteomes" id="UP000316360"/>
    </source>
</evidence>
<comment type="caution">
    <text evidence="12">The sequence shown here is derived from an EMBL/GenBank/DDBJ whole genome shotgun (WGS) entry which is preliminary data.</text>
</comment>
<dbReference type="Gene3D" id="3.30.565.10">
    <property type="entry name" value="Histidine kinase-like ATPase, C-terminal domain"/>
    <property type="match status" value="1"/>
</dbReference>
<evidence type="ECO:0000313" key="12">
    <source>
        <dbReference type="EMBL" id="TET08036.1"/>
    </source>
</evidence>
<feature type="transmembrane region" description="Helical" evidence="10">
    <location>
        <begin position="144"/>
        <end position="167"/>
    </location>
</feature>
<dbReference type="SUPFAM" id="SSF47384">
    <property type="entry name" value="Homodimeric domain of signal transducing histidine kinase"/>
    <property type="match status" value="1"/>
</dbReference>
<dbReference type="EMBL" id="SOKJ01000384">
    <property type="protein sequence ID" value="TET08036.1"/>
    <property type="molecule type" value="Genomic_DNA"/>
</dbReference>
<keyword evidence="10" id="KW-0812">Transmembrane</keyword>
<name>A0A523RQN0_UNCAE</name>
<dbReference type="PANTHER" id="PTHR43065:SF10">
    <property type="entry name" value="PEROXIDE STRESS-ACTIVATED HISTIDINE KINASE MAK3"/>
    <property type="match status" value="1"/>
</dbReference>
<evidence type="ECO:0000256" key="6">
    <source>
        <dbReference type="ARBA" id="ARBA00022777"/>
    </source>
</evidence>
<keyword evidence="5" id="KW-0547">Nucleotide-binding</keyword>
<dbReference type="InterPro" id="IPR036097">
    <property type="entry name" value="HisK_dim/P_sf"/>
</dbReference>
<evidence type="ECO:0000256" key="10">
    <source>
        <dbReference type="SAM" id="Phobius"/>
    </source>
</evidence>
<keyword evidence="8" id="KW-0902">Two-component regulatory system</keyword>
<evidence type="ECO:0000256" key="2">
    <source>
        <dbReference type="ARBA" id="ARBA00012438"/>
    </source>
</evidence>
<dbReference type="GO" id="GO:0005524">
    <property type="term" value="F:ATP binding"/>
    <property type="evidence" value="ECO:0007669"/>
    <property type="project" value="UniProtKB-KW"/>
</dbReference>
<evidence type="ECO:0000256" key="8">
    <source>
        <dbReference type="ARBA" id="ARBA00023012"/>
    </source>
</evidence>
<evidence type="ECO:0000256" key="3">
    <source>
        <dbReference type="ARBA" id="ARBA00022553"/>
    </source>
</evidence>
<dbReference type="PANTHER" id="PTHR43065">
    <property type="entry name" value="SENSOR HISTIDINE KINASE"/>
    <property type="match status" value="1"/>
</dbReference>
<comment type="catalytic activity">
    <reaction evidence="1">
        <text>ATP + protein L-histidine = ADP + protein N-phospho-L-histidine.</text>
        <dbReference type="EC" id="2.7.13.3"/>
    </reaction>
</comment>
<keyword evidence="10" id="KW-0472">Membrane</keyword>
<dbReference type="SMART" id="SM00387">
    <property type="entry name" value="HATPase_c"/>
    <property type="match status" value="1"/>
</dbReference>
<dbReference type="PROSITE" id="PS50109">
    <property type="entry name" value="HIS_KIN"/>
    <property type="match status" value="1"/>
</dbReference>
<dbReference type="InterPro" id="IPR004358">
    <property type="entry name" value="Sig_transdc_His_kin-like_C"/>
</dbReference>
<evidence type="ECO:0000256" key="5">
    <source>
        <dbReference type="ARBA" id="ARBA00022741"/>
    </source>
</evidence>
<evidence type="ECO:0000256" key="9">
    <source>
        <dbReference type="SAM" id="Coils"/>
    </source>
</evidence>
<dbReference type="Gene3D" id="1.10.287.130">
    <property type="match status" value="1"/>
</dbReference>
<dbReference type="InterPro" id="IPR036890">
    <property type="entry name" value="HATPase_C_sf"/>
</dbReference>
<dbReference type="InterPro" id="IPR003594">
    <property type="entry name" value="HATPase_dom"/>
</dbReference>
<dbReference type="InterPro" id="IPR003661">
    <property type="entry name" value="HisK_dim/P_dom"/>
</dbReference>
<dbReference type="EC" id="2.7.13.3" evidence="2"/>
<feature type="domain" description="Histidine kinase" evidence="11">
    <location>
        <begin position="206"/>
        <end position="412"/>
    </location>
</feature>
<evidence type="ECO:0000259" key="11">
    <source>
        <dbReference type="PROSITE" id="PS50109"/>
    </source>
</evidence>
<keyword evidence="7" id="KW-0067">ATP-binding</keyword>
<keyword evidence="4" id="KW-0808">Transferase</keyword>
<feature type="transmembrane region" description="Helical" evidence="10">
    <location>
        <begin position="24"/>
        <end position="44"/>
    </location>
</feature>
<evidence type="ECO:0000256" key="7">
    <source>
        <dbReference type="ARBA" id="ARBA00022840"/>
    </source>
</evidence>
<dbReference type="InterPro" id="IPR005467">
    <property type="entry name" value="His_kinase_dom"/>
</dbReference>
<keyword evidence="9" id="KW-0175">Coiled coil</keyword>
<protein>
    <recommendedName>
        <fullName evidence="2">histidine kinase</fullName>
        <ecNumber evidence="2">2.7.13.3</ecNumber>
    </recommendedName>
</protein>
<evidence type="ECO:0000256" key="1">
    <source>
        <dbReference type="ARBA" id="ARBA00000085"/>
    </source>
</evidence>
<dbReference type="SUPFAM" id="SSF55874">
    <property type="entry name" value="ATPase domain of HSP90 chaperone/DNA topoisomerase II/histidine kinase"/>
    <property type="match status" value="1"/>
</dbReference>
<dbReference type="Pfam" id="PF00512">
    <property type="entry name" value="HisKA"/>
    <property type="match status" value="1"/>
</dbReference>
<keyword evidence="10" id="KW-1133">Transmembrane helix</keyword>
<feature type="transmembrane region" description="Helical" evidence="10">
    <location>
        <begin position="104"/>
        <end position="124"/>
    </location>
</feature>
<dbReference type="GO" id="GO:0000155">
    <property type="term" value="F:phosphorelay sensor kinase activity"/>
    <property type="evidence" value="ECO:0007669"/>
    <property type="project" value="InterPro"/>
</dbReference>
<sequence length="421" mass="48114">MIALIIFFSIVCFAKWGLGLPLPNNILVLTIVWLVAGGLYGFLVRREAKVKNIRTMYSRYFLLEMLILTFILYFLGLGGWMGAIFYIFPIIYANTILHKKEGRIITLVAVLFYLLPVFLDYYQVVSRHRILATFDLGPYHDTAFVPITNLIVLWVFLFVGYTSSVFAEMVREKNRKLLERTRELEEIQEKLVQKERLAAMGEIAAGLAHEIRNPLSVIRNSIYFLQTVLSGKEKIKVEKHLKIIDQEIDETASIIEELLNFTREIKPELSWTKIDDLIKESLKNLPIPRKIRLAKKLGKDVPRIRLDKVQMRQALKNLITNAVQAMPQGGDLKIGVKVNKRHLVISVSDTGEGISEKNLEKVFQPLFTTRARGIGLGLAITKRLIEANQGEIEVESREGEGATFYLKFPLPSEQIQRGKSN</sequence>
<proteinExistence type="predicted"/>
<keyword evidence="6" id="KW-0418">Kinase</keyword>
<evidence type="ECO:0000256" key="4">
    <source>
        <dbReference type="ARBA" id="ARBA00022679"/>
    </source>
</evidence>
<dbReference type="AlphaFoldDB" id="A0A523RQN0"/>
<feature type="coiled-coil region" evidence="9">
    <location>
        <begin position="167"/>
        <end position="197"/>
    </location>
</feature>
<dbReference type="PRINTS" id="PR00344">
    <property type="entry name" value="BCTRLSENSOR"/>
</dbReference>
<organism evidence="12 13">
    <name type="scientific">Aerophobetes bacterium</name>
    <dbReference type="NCBI Taxonomy" id="2030807"/>
    <lineage>
        <taxon>Bacteria</taxon>
        <taxon>Candidatus Aerophobota</taxon>
    </lineage>
</organism>
<reference evidence="12 13" key="1">
    <citation type="submission" date="2019-03" db="EMBL/GenBank/DDBJ databases">
        <title>Metabolic potential of uncultured bacteria and archaea associated with petroleum seepage in deep-sea sediments.</title>
        <authorList>
            <person name="Dong X."/>
            <person name="Hubert C."/>
        </authorList>
    </citation>
    <scope>NUCLEOTIDE SEQUENCE [LARGE SCALE GENOMIC DNA]</scope>
    <source>
        <strain evidence="12">E44_bin7</strain>
    </source>
</reference>
<dbReference type="CDD" id="cd00082">
    <property type="entry name" value="HisKA"/>
    <property type="match status" value="1"/>
</dbReference>